<proteinExistence type="predicted"/>
<dbReference type="AlphaFoldDB" id="A0A1R2BE84"/>
<sequence length="548" mass="63026">MEVHSTVAYIKNIQKLYFRLIGLGANGYPHIRGLGYDTETTWESLYSNDMSQLDDFIIYYYIGRDFAYIQDKKILVCTITCDPINDLYMRENDYSSRVPFANTKFPQHKDFADCFVSNMYFCTKGSALMLGHFECLLRTNQNPFLYEKLLPSKPKLPFKNHYKLLFDYLLGNTKDAKEIRARLISNYIEYDFDSPDSVQKLADTFCVGICVINMKSQFEYTKYMILPELPEINPIPIVKLITYGYYTCVLYSNTQNEYDGFDENGKIKKSYENEMILDSFYIVEEKSKTTNYEIFDIVNKLSECFLNENDKNSIEKLNEVITLIESNDESNGSLSNSVKCLKKAIDKIKQKSLSSQTPEMPSRKIMTPVNTINKITSPSANIQLSKIDKQYEYPQKVHNIKDKITNASKISTNNKIQFIINSNQISPAIQITNFNSMFEIFSTPSTSIDLKSNESENLQKQDEISKLDACNKLKTVQFSHNTCLICQECINSINDKNPKCYECGKIINSGVMDKKELTCGLCGYVGKIYAMPCDCLICENCCKNKNHK</sequence>
<evidence type="ECO:0000313" key="2">
    <source>
        <dbReference type="Proteomes" id="UP000187209"/>
    </source>
</evidence>
<dbReference type="Proteomes" id="UP000187209">
    <property type="component" value="Unassembled WGS sequence"/>
</dbReference>
<dbReference type="EMBL" id="MPUH01000711">
    <property type="protein sequence ID" value="OMJ75089.1"/>
    <property type="molecule type" value="Genomic_DNA"/>
</dbReference>
<protein>
    <submittedName>
        <fullName evidence="1">Uncharacterized protein</fullName>
    </submittedName>
</protein>
<evidence type="ECO:0000313" key="1">
    <source>
        <dbReference type="EMBL" id="OMJ75089.1"/>
    </source>
</evidence>
<name>A0A1R2BE84_9CILI</name>
<keyword evidence="2" id="KW-1185">Reference proteome</keyword>
<gene>
    <name evidence="1" type="ORF">SteCoe_25867</name>
</gene>
<comment type="caution">
    <text evidence="1">The sequence shown here is derived from an EMBL/GenBank/DDBJ whole genome shotgun (WGS) entry which is preliminary data.</text>
</comment>
<reference evidence="1 2" key="1">
    <citation type="submission" date="2016-11" db="EMBL/GenBank/DDBJ databases">
        <title>The macronuclear genome of Stentor coeruleus: a giant cell with tiny introns.</title>
        <authorList>
            <person name="Slabodnick M."/>
            <person name="Ruby J.G."/>
            <person name="Reiff S.B."/>
            <person name="Swart E.C."/>
            <person name="Gosai S."/>
            <person name="Prabakaran S."/>
            <person name="Witkowska E."/>
            <person name="Larue G.E."/>
            <person name="Fisher S."/>
            <person name="Freeman R.M."/>
            <person name="Gunawardena J."/>
            <person name="Chu W."/>
            <person name="Stover N.A."/>
            <person name="Gregory B.D."/>
            <person name="Nowacki M."/>
            <person name="Derisi J."/>
            <person name="Roy S.W."/>
            <person name="Marshall W.F."/>
            <person name="Sood P."/>
        </authorList>
    </citation>
    <scope>NUCLEOTIDE SEQUENCE [LARGE SCALE GENOMIC DNA]</scope>
    <source>
        <strain evidence="1">WM001</strain>
    </source>
</reference>
<accession>A0A1R2BE84</accession>
<organism evidence="1 2">
    <name type="scientific">Stentor coeruleus</name>
    <dbReference type="NCBI Taxonomy" id="5963"/>
    <lineage>
        <taxon>Eukaryota</taxon>
        <taxon>Sar</taxon>
        <taxon>Alveolata</taxon>
        <taxon>Ciliophora</taxon>
        <taxon>Postciliodesmatophora</taxon>
        <taxon>Heterotrichea</taxon>
        <taxon>Heterotrichida</taxon>
        <taxon>Stentoridae</taxon>
        <taxon>Stentor</taxon>
    </lineage>
</organism>